<keyword evidence="3" id="KW-1185">Reference proteome</keyword>
<evidence type="ECO:0000313" key="3">
    <source>
        <dbReference type="Proteomes" id="UP000054097"/>
    </source>
</evidence>
<accession>A0A0C3BN66</accession>
<evidence type="ECO:0000313" key="2">
    <source>
        <dbReference type="EMBL" id="KIM32891.1"/>
    </source>
</evidence>
<feature type="region of interest" description="Disordered" evidence="1">
    <location>
        <begin position="145"/>
        <end position="211"/>
    </location>
</feature>
<organism evidence="2 3">
    <name type="scientific">Serendipita vermifera MAFF 305830</name>
    <dbReference type="NCBI Taxonomy" id="933852"/>
    <lineage>
        <taxon>Eukaryota</taxon>
        <taxon>Fungi</taxon>
        <taxon>Dikarya</taxon>
        <taxon>Basidiomycota</taxon>
        <taxon>Agaricomycotina</taxon>
        <taxon>Agaricomycetes</taxon>
        <taxon>Sebacinales</taxon>
        <taxon>Serendipitaceae</taxon>
        <taxon>Serendipita</taxon>
    </lineage>
</organism>
<name>A0A0C3BN66_SERVB</name>
<reference evidence="2 3" key="1">
    <citation type="submission" date="2014-04" db="EMBL/GenBank/DDBJ databases">
        <authorList>
            <consortium name="DOE Joint Genome Institute"/>
            <person name="Kuo A."/>
            <person name="Zuccaro A."/>
            <person name="Kohler A."/>
            <person name="Nagy L.G."/>
            <person name="Floudas D."/>
            <person name="Copeland A."/>
            <person name="Barry K.W."/>
            <person name="Cichocki N."/>
            <person name="Veneault-Fourrey C."/>
            <person name="LaButti K."/>
            <person name="Lindquist E.A."/>
            <person name="Lipzen A."/>
            <person name="Lundell T."/>
            <person name="Morin E."/>
            <person name="Murat C."/>
            <person name="Sun H."/>
            <person name="Tunlid A."/>
            <person name="Henrissat B."/>
            <person name="Grigoriev I.V."/>
            <person name="Hibbett D.S."/>
            <person name="Martin F."/>
            <person name="Nordberg H.P."/>
            <person name="Cantor M.N."/>
            <person name="Hua S.X."/>
        </authorList>
    </citation>
    <scope>NUCLEOTIDE SEQUENCE [LARGE SCALE GENOMIC DNA]</scope>
    <source>
        <strain evidence="2 3">MAFF 305830</strain>
    </source>
</reference>
<sequence length="211" mass="23498">MDPSQDQVYLLQMYPVTLERSARLNMAMLDYNASLLRAEQAYVDETTRVEEEWTSGKARVRERLLEGIEERRRKAREEKDADGTAGDLVIDAQARPHITRKVREKLAAATGNASPKPTTPLLQPNGNSLRIEDITTPFPLALSSVPLPPSVTPAPPVGGRRKGKGTTQSQTLFSKGYPSFYHLTEAKEGEKDTDLGEIRKASKRRRNIARG</sequence>
<gene>
    <name evidence="2" type="ORF">M408DRAFT_188464</name>
</gene>
<dbReference type="OrthoDB" id="70376at2759"/>
<dbReference type="AlphaFoldDB" id="A0A0C3BN66"/>
<dbReference type="EMBL" id="KN824279">
    <property type="protein sequence ID" value="KIM32891.1"/>
    <property type="molecule type" value="Genomic_DNA"/>
</dbReference>
<protein>
    <submittedName>
        <fullName evidence="2">Uncharacterized protein</fullName>
    </submittedName>
</protein>
<dbReference type="Proteomes" id="UP000054097">
    <property type="component" value="Unassembled WGS sequence"/>
</dbReference>
<evidence type="ECO:0000256" key="1">
    <source>
        <dbReference type="SAM" id="MobiDB-lite"/>
    </source>
</evidence>
<feature type="compositionally biased region" description="Polar residues" evidence="1">
    <location>
        <begin position="111"/>
        <end position="128"/>
    </location>
</feature>
<feature type="compositionally biased region" description="Basic and acidic residues" evidence="1">
    <location>
        <begin position="184"/>
        <end position="200"/>
    </location>
</feature>
<dbReference type="HOGENOM" id="CLU_071644_0_0_1"/>
<feature type="compositionally biased region" description="Pro residues" evidence="1">
    <location>
        <begin position="146"/>
        <end position="156"/>
    </location>
</feature>
<feature type="compositionally biased region" description="Basic residues" evidence="1">
    <location>
        <begin position="201"/>
        <end position="211"/>
    </location>
</feature>
<feature type="region of interest" description="Disordered" evidence="1">
    <location>
        <begin position="106"/>
        <end position="129"/>
    </location>
</feature>
<reference evidence="3" key="2">
    <citation type="submission" date="2015-01" db="EMBL/GenBank/DDBJ databases">
        <title>Evolutionary Origins and Diversification of the Mycorrhizal Mutualists.</title>
        <authorList>
            <consortium name="DOE Joint Genome Institute"/>
            <consortium name="Mycorrhizal Genomics Consortium"/>
            <person name="Kohler A."/>
            <person name="Kuo A."/>
            <person name="Nagy L.G."/>
            <person name="Floudas D."/>
            <person name="Copeland A."/>
            <person name="Barry K.W."/>
            <person name="Cichocki N."/>
            <person name="Veneault-Fourrey C."/>
            <person name="LaButti K."/>
            <person name="Lindquist E.A."/>
            <person name="Lipzen A."/>
            <person name="Lundell T."/>
            <person name="Morin E."/>
            <person name="Murat C."/>
            <person name="Riley R."/>
            <person name="Ohm R."/>
            <person name="Sun H."/>
            <person name="Tunlid A."/>
            <person name="Henrissat B."/>
            <person name="Grigoriev I.V."/>
            <person name="Hibbett D.S."/>
            <person name="Martin F."/>
        </authorList>
    </citation>
    <scope>NUCLEOTIDE SEQUENCE [LARGE SCALE GENOMIC DNA]</scope>
    <source>
        <strain evidence="3">MAFF 305830</strain>
    </source>
</reference>
<proteinExistence type="predicted"/>